<dbReference type="AlphaFoldDB" id="A0A183TW80"/>
<dbReference type="EMBL" id="UYWY01000238">
    <property type="protein sequence ID" value="VDM24338.1"/>
    <property type="molecule type" value="Genomic_DNA"/>
</dbReference>
<organism evidence="2 3">
    <name type="scientific">Toxocara canis</name>
    <name type="common">Canine roundworm</name>
    <dbReference type="NCBI Taxonomy" id="6265"/>
    <lineage>
        <taxon>Eukaryota</taxon>
        <taxon>Metazoa</taxon>
        <taxon>Ecdysozoa</taxon>
        <taxon>Nematoda</taxon>
        <taxon>Chromadorea</taxon>
        <taxon>Rhabditida</taxon>
        <taxon>Spirurina</taxon>
        <taxon>Ascaridomorpha</taxon>
        <taxon>Ascaridoidea</taxon>
        <taxon>Toxocaridae</taxon>
        <taxon>Toxocara</taxon>
    </lineage>
</organism>
<name>A0A183TW80_TOXCA</name>
<gene>
    <name evidence="1" type="ORF">TCNE_LOCUS500</name>
</gene>
<protein>
    <submittedName>
        <fullName evidence="3">DUF1508 domain-containing protein</fullName>
    </submittedName>
</protein>
<dbReference type="Proteomes" id="UP000050794">
    <property type="component" value="Unassembled WGS sequence"/>
</dbReference>
<evidence type="ECO:0000313" key="1">
    <source>
        <dbReference type="EMBL" id="VDM24338.1"/>
    </source>
</evidence>
<reference evidence="1 2" key="2">
    <citation type="submission" date="2018-11" db="EMBL/GenBank/DDBJ databases">
        <authorList>
            <consortium name="Pathogen Informatics"/>
        </authorList>
    </citation>
    <scope>NUCLEOTIDE SEQUENCE [LARGE SCALE GENOMIC DNA]</scope>
</reference>
<sequence length="102" mass="11120">MGRRNEVRFNCRSVPYPGIISSATGLNLGDGSLFLLNCNIWATQADALKETHTSTAHATGELTAASSRFIPLEATDETHSAFTLEMQRLNTETLPVIERLNG</sequence>
<reference evidence="3" key="1">
    <citation type="submission" date="2016-06" db="UniProtKB">
        <authorList>
            <consortium name="WormBaseParasite"/>
        </authorList>
    </citation>
    <scope>IDENTIFICATION</scope>
</reference>
<evidence type="ECO:0000313" key="3">
    <source>
        <dbReference type="WBParaSite" id="TCNE_0000049901-mRNA-1"/>
    </source>
</evidence>
<dbReference type="WBParaSite" id="TCNE_0000049901-mRNA-1">
    <property type="protein sequence ID" value="TCNE_0000049901-mRNA-1"/>
    <property type="gene ID" value="TCNE_0000049901"/>
</dbReference>
<proteinExistence type="predicted"/>
<evidence type="ECO:0000313" key="2">
    <source>
        <dbReference type="Proteomes" id="UP000050794"/>
    </source>
</evidence>
<keyword evidence="2" id="KW-1185">Reference proteome</keyword>
<accession>A0A183TW80</accession>